<dbReference type="EMBL" id="RKMH01000016">
    <property type="protein sequence ID" value="RPA57483.1"/>
    <property type="molecule type" value="Genomic_DNA"/>
</dbReference>
<dbReference type="RefSeq" id="WP_123932372.1">
    <property type="nucleotide sequence ID" value="NZ_JBPSDP010000017.1"/>
</dbReference>
<dbReference type="InterPro" id="IPR006439">
    <property type="entry name" value="HAD-SF_hydro_IA"/>
</dbReference>
<dbReference type="NCBIfam" id="TIGR01428">
    <property type="entry name" value="HAD_type_II"/>
    <property type="match status" value="1"/>
</dbReference>
<keyword evidence="4" id="KW-1185">Reference proteome</keyword>
<dbReference type="Gene3D" id="3.40.50.1000">
    <property type="entry name" value="HAD superfamily/HAD-like"/>
    <property type="match status" value="1"/>
</dbReference>
<evidence type="ECO:0000313" key="4">
    <source>
        <dbReference type="Proteomes" id="UP000267536"/>
    </source>
</evidence>
<comment type="similarity">
    <text evidence="1">Belongs to the HAD-like hydrolase superfamily. S-2-haloalkanoic acid dehalogenase family.</text>
</comment>
<name>A0A3N4G3H6_9ACTN</name>
<evidence type="ECO:0000313" key="3">
    <source>
        <dbReference type="EMBL" id="RPA57483.1"/>
    </source>
</evidence>
<dbReference type="PANTHER" id="PTHR43316">
    <property type="entry name" value="HYDROLASE, HALOACID DELAHOGENASE-RELATED"/>
    <property type="match status" value="1"/>
</dbReference>
<evidence type="ECO:0000256" key="2">
    <source>
        <dbReference type="ARBA" id="ARBA00022801"/>
    </source>
</evidence>
<gene>
    <name evidence="3" type="ORF">EF294_18375</name>
</gene>
<dbReference type="AlphaFoldDB" id="A0A3N4G3H6"/>
<dbReference type="PRINTS" id="PR00413">
    <property type="entry name" value="HADHALOGNASE"/>
</dbReference>
<dbReference type="Gene3D" id="1.10.150.240">
    <property type="entry name" value="Putative phosphatase, domain 2"/>
    <property type="match status" value="1"/>
</dbReference>
<accession>A0A3N4G3H6</accession>
<dbReference type="Proteomes" id="UP000267536">
    <property type="component" value="Unassembled WGS sequence"/>
</dbReference>
<organism evidence="3 4">
    <name type="scientific">Gordonia oryzae</name>
    <dbReference type="NCBI Taxonomy" id="2487349"/>
    <lineage>
        <taxon>Bacteria</taxon>
        <taxon>Bacillati</taxon>
        <taxon>Actinomycetota</taxon>
        <taxon>Actinomycetes</taxon>
        <taxon>Mycobacteriales</taxon>
        <taxon>Gordoniaceae</taxon>
        <taxon>Gordonia</taxon>
    </lineage>
</organism>
<dbReference type="SUPFAM" id="SSF56784">
    <property type="entry name" value="HAD-like"/>
    <property type="match status" value="1"/>
</dbReference>
<reference evidence="3 4" key="1">
    <citation type="submission" date="2018-11" db="EMBL/GenBank/DDBJ databases">
        <title>Draft genome sequence of Gordonia sp. RS15-1S isolated from rice stems.</title>
        <authorList>
            <person name="Muangham S."/>
        </authorList>
    </citation>
    <scope>NUCLEOTIDE SEQUENCE [LARGE SCALE GENOMIC DNA]</scope>
    <source>
        <strain evidence="3 4">RS15-1S</strain>
    </source>
</reference>
<dbReference type="PANTHER" id="PTHR43316:SF3">
    <property type="entry name" value="HALOACID DEHALOGENASE, TYPE II (AFU_ORTHOLOGUE AFUA_2G07750)-RELATED"/>
    <property type="match status" value="1"/>
</dbReference>
<sequence>MSTTPRVLAFDTFGTLTDWLGGISAAVARCVPGVDAAEFARQWRARYSPAIARVEAGETGWRGLDELQSDTLAEVAAHFGVAIGADRAADLVRAWREIPGWPDSARGLARMRRQFTVCALSNGSVALLTEMAKRNGFGWDFIGGSDLWHHYKPAPQTYLGLAGLMEARPDEVMMVATHQSDLDAARSHGLRSAFVERPLEWGDPALKDDSGSPDNDIHARDLDDLADQLGC</sequence>
<dbReference type="OrthoDB" id="3774052at2"/>
<dbReference type="NCBIfam" id="TIGR01493">
    <property type="entry name" value="HAD-SF-IA-v2"/>
    <property type="match status" value="1"/>
</dbReference>
<evidence type="ECO:0000256" key="1">
    <source>
        <dbReference type="ARBA" id="ARBA00008106"/>
    </source>
</evidence>
<dbReference type="InterPro" id="IPR023214">
    <property type="entry name" value="HAD_sf"/>
</dbReference>
<dbReference type="InterPro" id="IPR036412">
    <property type="entry name" value="HAD-like_sf"/>
</dbReference>
<proteinExistence type="inferred from homology"/>
<protein>
    <submittedName>
        <fullName evidence="3">Haloacid dehalogenase type II</fullName>
    </submittedName>
</protein>
<dbReference type="GO" id="GO:0019120">
    <property type="term" value="F:hydrolase activity, acting on acid halide bonds, in C-halide compounds"/>
    <property type="evidence" value="ECO:0007669"/>
    <property type="project" value="InterPro"/>
</dbReference>
<dbReference type="InterPro" id="IPR023198">
    <property type="entry name" value="PGP-like_dom2"/>
</dbReference>
<dbReference type="InterPro" id="IPR051540">
    <property type="entry name" value="S-2-haloacid_dehalogenase"/>
</dbReference>
<dbReference type="InterPro" id="IPR006328">
    <property type="entry name" value="2-HAD"/>
</dbReference>
<dbReference type="Pfam" id="PF00702">
    <property type="entry name" value="Hydrolase"/>
    <property type="match status" value="1"/>
</dbReference>
<keyword evidence="2" id="KW-0378">Hydrolase</keyword>
<comment type="caution">
    <text evidence="3">The sequence shown here is derived from an EMBL/GenBank/DDBJ whole genome shotgun (WGS) entry which is preliminary data.</text>
</comment>